<proteinExistence type="predicted"/>
<dbReference type="Proteomes" id="UP000294746">
    <property type="component" value="Unassembled WGS sequence"/>
</dbReference>
<dbReference type="Pfam" id="PF09148">
    <property type="entry name" value="DUF1934"/>
    <property type="match status" value="1"/>
</dbReference>
<protein>
    <submittedName>
        <fullName evidence="1">Uncharacterized beta-barrel protein YwiB (DUF1934 family)</fullName>
    </submittedName>
</protein>
<dbReference type="InterPro" id="IPR015231">
    <property type="entry name" value="DUF1934"/>
</dbReference>
<organism evidence="1 2">
    <name type="scientific">Baia soyae</name>
    <dbReference type="NCBI Taxonomy" id="1544746"/>
    <lineage>
        <taxon>Bacteria</taxon>
        <taxon>Bacillati</taxon>
        <taxon>Bacillota</taxon>
        <taxon>Bacilli</taxon>
        <taxon>Bacillales</taxon>
        <taxon>Thermoactinomycetaceae</taxon>
        <taxon>Baia</taxon>
    </lineage>
</organism>
<keyword evidence="2" id="KW-1185">Reference proteome</keyword>
<dbReference type="Gene3D" id="2.40.128.20">
    <property type="match status" value="1"/>
</dbReference>
<gene>
    <name evidence="1" type="ORF">EDD57_1087</name>
</gene>
<name>A0A4R2SAC6_9BACL</name>
<evidence type="ECO:0000313" key="1">
    <source>
        <dbReference type="EMBL" id="TCP69439.1"/>
    </source>
</evidence>
<dbReference type="SUPFAM" id="SSF50814">
    <property type="entry name" value="Lipocalins"/>
    <property type="match status" value="1"/>
</dbReference>
<reference evidence="1 2" key="1">
    <citation type="submission" date="2019-03" db="EMBL/GenBank/DDBJ databases">
        <title>Genomic Encyclopedia of Type Strains, Phase IV (KMG-IV): sequencing the most valuable type-strain genomes for metagenomic binning, comparative biology and taxonomic classification.</title>
        <authorList>
            <person name="Goeker M."/>
        </authorList>
    </citation>
    <scope>NUCLEOTIDE SEQUENCE [LARGE SCALE GENOMIC DNA]</scope>
    <source>
        <strain evidence="1 2">DSM 46831</strain>
    </source>
</reference>
<comment type="caution">
    <text evidence="1">The sequence shown here is derived from an EMBL/GenBank/DDBJ whole genome shotgun (WGS) entry which is preliminary data.</text>
</comment>
<evidence type="ECO:0000313" key="2">
    <source>
        <dbReference type="Proteomes" id="UP000294746"/>
    </source>
</evidence>
<dbReference type="EMBL" id="SLXV01000008">
    <property type="protein sequence ID" value="TCP69439.1"/>
    <property type="molecule type" value="Genomic_DNA"/>
</dbReference>
<sequence length="158" mass="17763">MASARTGAISFMSQLQISDLRNVQVRVVSIIHSDPVGEAERIEQKMSGSFEQSGTDWKIRYKENSGTPEEVATMVRAGEDQLVIIRRGGISYRQVYRPGEITISAMTTPGGRMEMEVHTHEYRREMGQGKGKIEFTFELSMSGQLLGLYELMIAWLEG</sequence>
<dbReference type="InterPro" id="IPR012674">
    <property type="entry name" value="Calycin"/>
</dbReference>
<accession>A0A4R2SAC6</accession>
<dbReference type="AlphaFoldDB" id="A0A4R2SAC6"/>